<protein>
    <submittedName>
        <fullName evidence="2">Protein panstrongylus lignarius</fullName>
    </submittedName>
</protein>
<dbReference type="VEuPathDB" id="VectorBase:RPRC013454"/>
<dbReference type="AlphaFoldDB" id="A0A4P6DES9"/>
<evidence type="ECO:0000256" key="1">
    <source>
        <dbReference type="SAM" id="Coils"/>
    </source>
</evidence>
<accession>A0A4P6DES9</accession>
<evidence type="ECO:0000313" key="2">
    <source>
        <dbReference type="EMBL" id="MOY45151.1"/>
    </source>
</evidence>
<dbReference type="EMBL" id="GHKJ01000121">
    <property type="protein sequence ID" value="MOY45151.1"/>
    <property type="molecule type" value="Transcribed_RNA"/>
</dbReference>
<keyword evidence="1" id="KW-0175">Coiled coil</keyword>
<dbReference type="VEuPathDB" id="VectorBase:RPRC013455"/>
<organism evidence="2">
    <name type="scientific">Rhodnius prolixus</name>
    <name type="common">Triatomid bug</name>
    <dbReference type="NCBI Taxonomy" id="13249"/>
    <lineage>
        <taxon>Eukaryota</taxon>
        <taxon>Metazoa</taxon>
        <taxon>Ecdysozoa</taxon>
        <taxon>Arthropoda</taxon>
        <taxon>Hexapoda</taxon>
        <taxon>Insecta</taxon>
        <taxon>Pterygota</taxon>
        <taxon>Neoptera</taxon>
        <taxon>Paraneoptera</taxon>
        <taxon>Hemiptera</taxon>
        <taxon>Heteroptera</taxon>
        <taxon>Panheteroptera</taxon>
        <taxon>Cimicomorpha</taxon>
        <taxon>Reduviidae</taxon>
        <taxon>Triatominae</taxon>
        <taxon>Rhodnius</taxon>
    </lineage>
</organism>
<sequence>MDGLLSSTLTNVRLLSKYYPLSAELKMLLEKGITAVDENFYCHIVYYLISVISIKKRTEIFMDCWPLKCSKTRAQFRVGAKHIMKWIDREWPEAQLRFQLTLFTGLSSLDTQKMYRFLLKLSLFSVKFHLRENYPETSMTIPELYYLHYTPHEKLYYYQNKAKSISSWFSNKRLSLDKELRNKRNMIRKLEHENAVLGEAIKQNDVLSILVRDCPDSFQDKIISDDNWMSAITEWNQDLDTLDDNNAKKQKTLENLHPLLEELLVPLRILDDSGKRNDDITTLHAEEILSFLDKDIFETYQNQFNKSNLSSNGKVSLSSIIKMNKIISQNILCFFKNCSHLTLFESQREVEQLFNDLESLEKSKTDHYTELLAMENILFNKCEILLLSLKDQNEKKESRRLSKFFESPLLTLPVEQQDSPQFSSPGLTGAQLLEDFRQRIKDVELKDTPSPVEYGTPVSRRISQIPKLCTKQITSTKTKNLKYSTNNKKECVLSSTLCSESSRKKTLLVPVQNDSLSPILKNSILDVNAETTLSSVESDDDFGPSSVLTDSRPAPLEETIQISRQSIDQVIAKYRILRKKLDDEE</sequence>
<name>A0A4P6DES9_RHOPR</name>
<proteinExistence type="predicted"/>
<feature type="coiled-coil region" evidence="1">
    <location>
        <begin position="173"/>
        <end position="200"/>
    </location>
</feature>
<reference evidence="2" key="1">
    <citation type="submission" date="2019-04" db="EMBL/GenBank/DDBJ databases">
        <title>Analysis of the testis transcriptome of the Chagas disease vector Rhodnius prolixus.</title>
        <authorList>
            <person name="Cesar J."/>
            <person name="Ribeiro J.M."/>
            <person name="Pereira M.H."/>
            <person name="Araujo R.N."/>
            <person name="Gontijo N.F."/>
            <person name="Pessoa G."/>
            <person name="Sant'Anna M.V."/>
            <person name="Sorgine M.H."/>
            <person name="Majerowicz D."/>
            <person name="Carvalho A.B."/>
            <person name="Braz G."/>
            <person name="Mesquita R."/>
            <person name="Lagerblad P.O."/>
            <person name="Koerich L.B."/>
        </authorList>
    </citation>
    <scope>NUCLEOTIDE SEQUENCE</scope>
</reference>